<evidence type="ECO:0000256" key="5">
    <source>
        <dbReference type="PIRSR" id="PIRSR606710-2"/>
    </source>
</evidence>
<dbReference type="InterPro" id="IPR036514">
    <property type="entry name" value="SGNH_hydro_sf"/>
</dbReference>
<evidence type="ECO:0000256" key="3">
    <source>
        <dbReference type="ARBA" id="ARBA00022801"/>
    </source>
</evidence>
<comment type="caution">
    <text evidence="8">The sequence shown here is derived from an EMBL/GenBank/DDBJ whole genome shotgun (WGS) entry which is preliminary data.</text>
</comment>
<protein>
    <submittedName>
        <fullName evidence="8">Family 43 glycosylhydrolase</fullName>
    </submittedName>
</protein>
<evidence type="ECO:0000313" key="9">
    <source>
        <dbReference type="Proteomes" id="UP000824109"/>
    </source>
</evidence>
<evidence type="ECO:0000256" key="6">
    <source>
        <dbReference type="SAM" id="SignalP"/>
    </source>
</evidence>
<feature type="domain" description="CBM6" evidence="7">
    <location>
        <begin position="551"/>
        <end position="673"/>
    </location>
</feature>
<dbReference type="Gene3D" id="2.60.120.260">
    <property type="entry name" value="Galactose-binding domain-like"/>
    <property type="match status" value="2"/>
</dbReference>
<dbReference type="PANTHER" id="PTHR43784">
    <property type="entry name" value="GDSL-LIKE LIPASE/ACYLHYDROLASE, PUTATIVE (AFU_ORTHOLOGUE AFUA_2G00820)-RELATED"/>
    <property type="match status" value="1"/>
</dbReference>
<dbReference type="Gene3D" id="3.40.50.1110">
    <property type="entry name" value="SGNH hydrolase"/>
    <property type="match status" value="1"/>
</dbReference>
<dbReference type="GO" id="GO:0030246">
    <property type="term" value="F:carbohydrate binding"/>
    <property type="evidence" value="ECO:0007669"/>
    <property type="project" value="InterPro"/>
</dbReference>
<evidence type="ECO:0000256" key="4">
    <source>
        <dbReference type="ARBA" id="ARBA00023295"/>
    </source>
</evidence>
<keyword evidence="2 6" id="KW-0732">Signal</keyword>
<name>A0A9D1MDJ9_9FIRM</name>
<dbReference type="GO" id="GO:0005975">
    <property type="term" value="P:carbohydrate metabolic process"/>
    <property type="evidence" value="ECO:0007669"/>
    <property type="project" value="InterPro"/>
</dbReference>
<gene>
    <name evidence="8" type="ORF">IAA61_10395</name>
</gene>
<dbReference type="Pfam" id="PF04616">
    <property type="entry name" value="Glyco_hydro_43"/>
    <property type="match status" value="1"/>
</dbReference>
<dbReference type="PROSITE" id="PS51175">
    <property type="entry name" value="CBM6"/>
    <property type="match status" value="1"/>
</dbReference>
<dbReference type="SUPFAM" id="SSF49785">
    <property type="entry name" value="Galactose-binding domain-like"/>
    <property type="match status" value="2"/>
</dbReference>
<dbReference type="InterPro" id="IPR005084">
    <property type="entry name" value="CBM6"/>
</dbReference>
<dbReference type="InterPro" id="IPR013830">
    <property type="entry name" value="SGNH_hydro"/>
</dbReference>
<dbReference type="CDD" id="cd01830">
    <property type="entry name" value="XynE_like"/>
    <property type="match status" value="1"/>
</dbReference>
<reference evidence="8" key="1">
    <citation type="submission" date="2020-10" db="EMBL/GenBank/DDBJ databases">
        <authorList>
            <person name="Gilroy R."/>
        </authorList>
    </citation>
    <scope>NUCLEOTIDE SEQUENCE</scope>
    <source>
        <strain evidence="8">USAMLcec3-3695</strain>
    </source>
</reference>
<dbReference type="PANTHER" id="PTHR43784:SF2">
    <property type="entry name" value="GDSL-LIKE LIPASE_ACYLHYDROLASE, PUTATIVE (AFU_ORTHOLOGUE AFUA_2G00820)-RELATED"/>
    <property type="match status" value="1"/>
</dbReference>
<dbReference type="SUPFAM" id="SSF52266">
    <property type="entry name" value="SGNH hydrolase"/>
    <property type="match status" value="1"/>
</dbReference>
<dbReference type="InterPro" id="IPR006584">
    <property type="entry name" value="Cellulose-bd_IV"/>
</dbReference>
<dbReference type="PROSITE" id="PS51257">
    <property type="entry name" value="PROKAR_LIPOPROTEIN"/>
    <property type="match status" value="1"/>
</dbReference>
<dbReference type="CDD" id="cd04084">
    <property type="entry name" value="CBM6_xylanase-like"/>
    <property type="match status" value="1"/>
</dbReference>
<feature type="chain" id="PRO_5039645366" evidence="6">
    <location>
        <begin position="27"/>
        <end position="1520"/>
    </location>
</feature>
<evidence type="ECO:0000313" key="8">
    <source>
        <dbReference type="EMBL" id="HIU58199.1"/>
    </source>
</evidence>
<dbReference type="Gene3D" id="2.115.10.20">
    <property type="entry name" value="Glycosyl hydrolase domain, family 43"/>
    <property type="match status" value="1"/>
</dbReference>
<dbReference type="InterPro" id="IPR023296">
    <property type="entry name" value="Glyco_hydro_beta-prop_sf"/>
</dbReference>
<keyword evidence="3" id="KW-0378">Hydrolase</keyword>
<dbReference type="SMART" id="SM00606">
    <property type="entry name" value="CBD_IV"/>
    <property type="match status" value="1"/>
</dbReference>
<evidence type="ECO:0000256" key="1">
    <source>
        <dbReference type="ARBA" id="ARBA00009865"/>
    </source>
</evidence>
<organism evidence="8 9">
    <name type="scientific">Candidatus Ornithomonoglobus merdipullorum</name>
    <dbReference type="NCBI Taxonomy" id="2840895"/>
    <lineage>
        <taxon>Bacteria</taxon>
        <taxon>Bacillati</taxon>
        <taxon>Bacillota</taxon>
        <taxon>Clostridia</taxon>
        <taxon>Candidatus Ornithomonoglobus</taxon>
    </lineage>
</organism>
<dbReference type="Proteomes" id="UP000824109">
    <property type="component" value="Unassembled WGS sequence"/>
</dbReference>
<dbReference type="InterPro" id="IPR006710">
    <property type="entry name" value="Glyco_hydro_43"/>
</dbReference>
<keyword evidence="4" id="KW-0326">Glycosidase</keyword>
<dbReference type="EMBL" id="DVNB01000106">
    <property type="protein sequence ID" value="HIU58199.1"/>
    <property type="molecule type" value="Genomic_DNA"/>
</dbReference>
<dbReference type="Pfam" id="PF02018">
    <property type="entry name" value="CBM_4_9"/>
    <property type="match status" value="1"/>
</dbReference>
<reference evidence="8" key="2">
    <citation type="journal article" date="2021" name="PeerJ">
        <title>Extensive microbial diversity within the chicken gut microbiome revealed by metagenomics and culture.</title>
        <authorList>
            <person name="Gilroy R."/>
            <person name="Ravi A."/>
            <person name="Getino M."/>
            <person name="Pursley I."/>
            <person name="Horton D.L."/>
            <person name="Alikhan N.F."/>
            <person name="Baker D."/>
            <person name="Gharbi K."/>
            <person name="Hall N."/>
            <person name="Watson M."/>
            <person name="Adriaenssens E.M."/>
            <person name="Foster-Nyarko E."/>
            <person name="Jarju S."/>
            <person name="Secka A."/>
            <person name="Antonio M."/>
            <person name="Oren A."/>
            <person name="Chaudhuri R.R."/>
            <person name="La Ragione R."/>
            <person name="Hildebrand F."/>
            <person name="Pallen M.J."/>
        </authorList>
    </citation>
    <scope>NUCLEOTIDE SEQUENCE</scope>
    <source>
        <strain evidence="8">USAMLcec3-3695</strain>
    </source>
</reference>
<dbReference type="SUPFAM" id="SSF75005">
    <property type="entry name" value="Arabinanase/levansucrase/invertase"/>
    <property type="match status" value="1"/>
</dbReference>
<feature type="signal peptide" evidence="6">
    <location>
        <begin position="1"/>
        <end position="26"/>
    </location>
</feature>
<dbReference type="InterPro" id="IPR003305">
    <property type="entry name" value="CenC_carb-bd"/>
</dbReference>
<feature type="site" description="Important for catalytic activity, responsible for pKa modulation of the active site Glu and correct orientation of both the proton donor and substrate" evidence="5">
    <location>
        <position position="350"/>
    </location>
</feature>
<dbReference type="Pfam" id="PF03422">
    <property type="entry name" value="CBM_6"/>
    <property type="match status" value="1"/>
</dbReference>
<dbReference type="Pfam" id="PF13472">
    <property type="entry name" value="Lipase_GDSL_2"/>
    <property type="match status" value="1"/>
</dbReference>
<proteinExistence type="inferred from homology"/>
<comment type="similarity">
    <text evidence="1">Belongs to the glycosyl hydrolase 43 family.</text>
</comment>
<evidence type="ECO:0000259" key="7">
    <source>
        <dbReference type="PROSITE" id="PS51175"/>
    </source>
</evidence>
<dbReference type="CDD" id="cd09003">
    <property type="entry name" value="GH43_XynD-like"/>
    <property type="match status" value="1"/>
</dbReference>
<sequence>MKKIASAILSLTVAGGCFTGFNGALAQDGTSELVTNGGFESGTTDPWLSFCGSEIEVSNEEYHGGERSMKITGREAANSGAIIDLSGGSITPGATYKISAWVKYNEGPDILSYNIIMIGNDSSANASYKPVATAAAQKGEWTLIETSYTVPDDLDTTSLAQFYFETQTEDDNIYYDFYVDDVSIELESVSDAKLALAKTPGRANPLMGYDFGADPFAMEYNGRLYVYMTADAFTEEVDGEPGANSYGQIHTIKVISSEDLINWTDHGEIPVGGRVLENGTAKWATNSWAPSVVHKTINGEEKFFLYFADNGSGIGVLVSDSPTGPFTDPIGGPIVNGDTPGAQGVVWMFDPAVYIDDDGSAYMYFGGGIPAQSGGTSLPEDILHPRSSRVIKLGDDMISTEGEAVMIDAPGILEDSGMHKYGDTYYYSYCTNFDVQNYEDTDGTKYPSGTICYMTSDSPMGPFTYRGSVLDNMYGFFGMGGNNHHAIFEFKDSYYMIYHARTLEKAMGYDNKDCRSTHINKVEFNEDGTMQPVIADYIGDPIEGVTIDAGNRLEAETIAYGTDISVERMDEAGNSKVTGITNGSWTSAANVDFCSGELAYISARVFGKTGGTVEVRYDSVNGETAGTINIAPSDDWQTVNAVITPASGVHDLYFVFKGEDGSELFDVDCWQFSEDAPIDQPSEDPGETGHKVLFEDDFSTDDNAALYAEYTKDTLDSENSGIMYEKLVHKFVNDWGDSHGMRMDITSIVTENDVTSVGASALMGSYYWGTSDELVTARMVIEVTDAEGNVKNTYSLDEKPDSYDELDFADGRAEVQLSGETNISYQDGDSIYLCIINGTGYQDYDNISIWTNEGGPTDQPGETEQPGQDTRVIIFNDDFSSQDDIDRYEPYAEGTLSESADAPSGIDYGALVYNFADGWGDDHGMRMDITDIVKDNSLDSFGVNAKFGSYYWGTSDADLAKVSMSIEIAASDGTVKDTTELCSMPDSYADLTFNNNRAEVYLMGELGENELSYDDGDTIYLCIKHGSGRHDYDDITIWTRGGAEEPDKTVKVYTPYLDGSEAVVTVTNTMDTSAELRVYAAEYDGESLKGITSASASVEPGAVNREIRVAAKAGDAIYVWNEEQQPYREETVLEEQSMITSWTTAQMEFRDEINPSTPLTGSTIRQVVKLSETGDNMQLTLSNEYGKEPLVIDALHFAKPLDGSMIDIATDTAVTFNGSESVTIPAGETIVSDPVMFDAGEDGKIAVTMHIAGAPQMITGHEVSLTTTYIRNGGTVSDISMIGSETNEEWFFISSIDVMQDADNGVIVCLGDSITDGVGASSAANTWPALLNERLNADPETAGLSVVNQGIGGNKVNGYSWGDRARWRYERDVLGQKGVKYLIILEGINDIGGRSEDINGEYDGASTDGTLTGGIIDAYQEIIDAAHEQGIKVIGATILPCGKSGYYEQGGEGMEAMRQKLNAWIRTEGNFDAVIDFDAITADPENPLYLLDEYDCGDGLHPGDAGYKAMADSIDLGLFK</sequence>
<accession>A0A9D1MDJ9</accession>
<evidence type="ECO:0000256" key="2">
    <source>
        <dbReference type="ARBA" id="ARBA00022729"/>
    </source>
</evidence>
<dbReference type="InterPro" id="IPR008979">
    <property type="entry name" value="Galactose-bd-like_sf"/>
</dbReference>
<dbReference type="GO" id="GO:0004553">
    <property type="term" value="F:hydrolase activity, hydrolyzing O-glycosyl compounds"/>
    <property type="evidence" value="ECO:0007669"/>
    <property type="project" value="InterPro"/>
</dbReference>
<dbReference type="InterPro" id="IPR053140">
    <property type="entry name" value="GDSL_Rv0518-like"/>
</dbReference>